<dbReference type="Gene3D" id="2.130.10.10">
    <property type="entry name" value="YVTN repeat-like/Quinoprotein amine dehydrogenase"/>
    <property type="match status" value="2"/>
</dbReference>
<evidence type="ECO:0000313" key="2">
    <source>
        <dbReference type="EMBL" id="SSX02946.1"/>
    </source>
</evidence>
<name>A0A336KDM3_CULSO</name>
<dbReference type="InterPro" id="IPR045139">
    <property type="entry name" value="Aladin"/>
</dbReference>
<evidence type="ECO:0000313" key="3">
    <source>
        <dbReference type="EMBL" id="SSX23313.1"/>
    </source>
</evidence>
<dbReference type="EMBL" id="UFQT01000332">
    <property type="protein sequence ID" value="SSX23313.1"/>
    <property type="molecule type" value="Genomic_DNA"/>
</dbReference>
<dbReference type="GO" id="GO:0005643">
    <property type="term" value="C:nuclear pore"/>
    <property type="evidence" value="ECO:0007669"/>
    <property type="project" value="TreeGrafter"/>
</dbReference>
<sequence>MSSLYNFPCNPNETSTFAKNERIVSLLPANELSASPISTRHYPEININRELFHASRSQADKNVLIQVEESMLKVIFRTYFEEGLVAALRVAGKSENFIGKGAQYFVRVLDAGRQIKVFFRPHLKIQGVECIAKFSQTRNWMTSPIRCISWHPNYFKLAVAAEDDSVRLYSDKQGIVPLLKHGLQKGICCMSWRPWSASEIAIGTQNGVLLWTIENFLQNSSIKSQSQLLRHESHTPVTSIQWDPNGTLLATASTSCPDVLIWDVDRNKRQPLKRVGAPAALLSWAPNGGTFCATTISNIFRIWKTNNWTMDRWEIGSGNIQSLAWSPCSSFLLFVTTDEPFLYSLGFVDDYVFANSASTKQAMPIADLSKTEIEGMEIGGRPQSLAMSPQGNLLAISFKDTNSIAVFSVSTRKFLLNVTPLGLISGLGIEFPSVICFEDTKEKNCLTIGWSSGRIQYFPFI</sequence>
<gene>
    <name evidence="2" type="primary">CSON008714</name>
</gene>
<organism evidence="2">
    <name type="scientific">Culicoides sonorensis</name>
    <name type="common">Biting midge</name>
    <dbReference type="NCBI Taxonomy" id="179676"/>
    <lineage>
        <taxon>Eukaryota</taxon>
        <taxon>Metazoa</taxon>
        <taxon>Ecdysozoa</taxon>
        <taxon>Arthropoda</taxon>
        <taxon>Hexapoda</taxon>
        <taxon>Insecta</taxon>
        <taxon>Pterygota</taxon>
        <taxon>Neoptera</taxon>
        <taxon>Endopterygota</taxon>
        <taxon>Diptera</taxon>
        <taxon>Nematocera</taxon>
        <taxon>Chironomoidea</taxon>
        <taxon>Ceratopogonidae</taxon>
        <taxon>Ceratopogoninae</taxon>
        <taxon>Culicoides</taxon>
        <taxon>Monoculicoides</taxon>
    </lineage>
</organism>
<evidence type="ECO:0000259" key="1">
    <source>
        <dbReference type="Pfam" id="PF25460"/>
    </source>
</evidence>
<proteinExistence type="predicted"/>
<reference evidence="2" key="1">
    <citation type="submission" date="2018-04" db="EMBL/GenBank/DDBJ databases">
        <authorList>
            <person name="Go L.Y."/>
            <person name="Mitchell J.A."/>
        </authorList>
    </citation>
    <scope>NUCLEOTIDE SEQUENCE</scope>
    <source>
        <tissue evidence="2">Whole organism</tissue>
    </source>
</reference>
<dbReference type="SMART" id="SM00320">
    <property type="entry name" value="WD40"/>
    <property type="match status" value="4"/>
</dbReference>
<dbReference type="VEuPathDB" id="VectorBase:CSON008714"/>
<dbReference type="GO" id="GO:0006913">
    <property type="term" value="P:nucleocytoplasmic transport"/>
    <property type="evidence" value="ECO:0007669"/>
    <property type="project" value="TreeGrafter"/>
</dbReference>
<accession>A0A336KDM3</accession>
<dbReference type="PANTHER" id="PTHR14494">
    <property type="entry name" value="ALADIN/ADRACALIN/AAAS"/>
    <property type="match status" value="1"/>
</dbReference>
<dbReference type="SUPFAM" id="SSF101908">
    <property type="entry name" value="Putative isomerase YbhE"/>
    <property type="match status" value="1"/>
</dbReference>
<dbReference type="Pfam" id="PF25460">
    <property type="entry name" value="Beta-prop_Aladin"/>
    <property type="match status" value="1"/>
</dbReference>
<protein>
    <submittedName>
        <fullName evidence="2">CSON008714 protein</fullName>
    </submittedName>
</protein>
<reference evidence="3" key="2">
    <citation type="submission" date="2018-07" db="EMBL/GenBank/DDBJ databases">
        <authorList>
            <person name="Quirk P.G."/>
            <person name="Krulwich T.A."/>
        </authorList>
    </citation>
    <scope>NUCLEOTIDE SEQUENCE</scope>
</reference>
<dbReference type="InterPro" id="IPR057403">
    <property type="entry name" value="Beta-prop_Aladin"/>
</dbReference>
<dbReference type="InterPro" id="IPR015943">
    <property type="entry name" value="WD40/YVTN_repeat-like_dom_sf"/>
</dbReference>
<dbReference type="InterPro" id="IPR001680">
    <property type="entry name" value="WD40_rpt"/>
</dbReference>
<dbReference type="EMBL" id="UFQS01000332">
    <property type="protein sequence ID" value="SSX02946.1"/>
    <property type="molecule type" value="Genomic_DNA"/>
</dbReference>
<dbReference type="AlphaFoldDB" id="A0A336KDM3"/>
<dbReference type="PANTHER" id="PTHR14494:SF0">
    <property type="entry name" value="ALADIN"/>
    <property type="match status" value="1"/>
</dbReference>
<feature type="domain" description="Aladin seven-bladed propeller" evidence="1">
    <location>
        <begin position="128"/>
        <end position="461"/>
    </location>
</feature>